<feature type="compositionally biased region" description="Basic residues" evidence="11">
    <location>
        <begin position="143"/>
        <end position="157"/>
    </location>
</feature>
<evidence type="ECO:0000259" key="12">
    <source>
        <dbReference type="Pfam" id="PF12717"/>
    </source>
</evidence>
<comment type="similarity">
    <text evidence="3 10">Belongs to the CND1 (condensin subunit 1) family.</text>
</comment>
<dbReference type="GO" id="GO:0005634">
    <property type="term" value="C:nucleus"/>
    <property type="evidence" value="ECO:0007669"/>
    <property type="project" value="UniProtKB-SubCell"/>
</dbReference>
<dbReference type="Proteomes" id="UP000311382">
    <property type="component" value="Unassembled WGS sequence"/>
</dbReference>
<protein>
    <recommendedName>
        <fullName evidence="10">Condensin complex subunit 1</fullName>
    </recommendedName>
</protein>
<dbReference type="EMBL" id="SOZI01000079">
    <property type="protein sequence ID" value="TNY19973.1"/>
    <property type="molecule type" value="Genomic_DNA"/>
</dbReference>
<keyword evidence="15" id="KW-1185">Reference proteome</keyword>
<feature type="compositionally biased region" description="Basic residues" evidence="11">
    <location>
        <begin position="528"/>
        <end position="543"/>
    </location>
</feature>
<keyword evidence="7 10" id="KW-0226">DNA condensation</keyword>
<feature type="region of interest" description="Disordered" evidence="11">
    <location>
        <begin position="1315"/>
        <end position="1384"/>
    </location>
</feature>
<dbReference type="InterPro" id="IPR007673">
    <property type="entry name" value="Condensin_cplx_su1"/>
</dbReference>
<gene>
    <name evidence="14" type="ORF">DMC30DRAFT_417386</name>
</gene>
<keyword evidence="8" id="KW-0539">Nucleus</keyword>
<dbReference type="GO" id="GO:0051301">
    <property type="term" value="P:cell division"/>
    <property type="evidence" value="ECO:0007669"/>
    <property type="project" value="UniProtKB-KW"/>
</dbReference>
<dbReference type="STRING" id="5288.A0A5C5FSY8"/>
<keyword evidence="9 10" id="KW-0131">Cell cycle</keyword>
<feature type="compositionally biased region" description="Low complexity" evidence="11">
    <location>
        <begin position="646"/>
        <end position="656"/>
    </location>
</feature>
<dbReference type="GO" id="GO:0007076">
    <property type="term" value="P:mitotic chromosome condensation"/>
    <property type="evidence" value="ECO:0007669"/>
    <property type="project" value="InterPro"/>
</dbReference>
<feature type="region of interest" description="Disordered" evidence="11">
    <location>
        <begin position="646"/>
        <end position="665"/>
    </location>
</feature>
<dbReference type="SUPFAM" id="SSF48371">
    <property type="entry name" value="ARM repeat"/>
    <property type="match status" value="1"/>
</dbReference>
<evidence type="ECO:0000313" key="14">
    <source>
        <dbReference type="EMBL" id="TNY19973.1"/>
    </source>
</evidence>
<evidence type="ECO:0000256" key="4">
    <source>
        <dbReference type="ARBA" id="ARBA00022454"/>
    </source>
</evidence>
<evidence type="ECO:0000256" key="6">
    <source>
        <dbReference type="ARBA" id="ARBA00022776"/>
    </source>
</evidence>
<feature type="compositionally biased region" description="Acidic residues" evidence="11">
    <location>
        <begin position="903"/>
        <end position="923"/>
    </location>
</feature>
<dbReference type="InterPro" id="IPR032682">
    <property type="entry name" value="Cnd1_C"/>
</dbReference>
<name>A0A5C5FSY8_9BASI</name>
<dbReference type="Pfam" id="PF12922">
    <property type="entry name" value="Cnd1_N"/>
    <property type="match status" value="1"/>
</dbReference>
<dbReference type="InterPro" id="IPR024324">
    <property type="entry name" value="Condensin_cplx_su1_N"/>
</dbReference>
<dbReference type="GO" id="GO:0010032">
    <property type="term" value="P:meiotic chromosome condensation"/>
    <property type="evidence" value="ECO:0007669"/>
    <property type="project" value="TreeGrafter"/>
</dbReference>
<dbReference type="GO" id="GO:0000796">
    <property type="term" value="C:condensin complex"/>
    <property type="evidence" value="ECO:0007669"/>
    <property type="project" value="TreeGrafter"/>
</dbReference>
<evidence type="ECO:0000256" key="5">
    <source>
        <dbReference type="ARBA" id="ARBA00022618"/>
    </source>
</evidence>
<reference evidence="14 15" key="1">
    <citation type="submission" date="2019-03" db="EMBL/GenBank/DDBJ databases">
        <title>Rhodosporidium diobovatum UCD-FST 08-225 genome sequencing, assembly, and annotation.</title>
        <authorList>
            <person name="Fakankun I.U."/>
            <person name="Fristensky B."/>
            <person name="Levin D.B."/>
        </authorList>
    </citation>
    <scope>NUCLEOTIDE SEQUENCE [LARGE SCALE GENOMIC DNA]</scope>
    <source>
        <strain evidence="14 15">UCD-FST 08-225</strain>
    </source>
</reference>
<feature type="region of interest" description="Disordered" evidence="11">
    <location>
        <begin position="984"/>
        <end position="1004"/>
    </location>
</feature>
<feature type="compositionally biased region" description="Acidic residues" evidence="11">
    <location>
        <begin position="486"/>
        <end position="504"/>
    </location>
</feature>
<dbReference type="PANTHER" id="PTHR14222:SF2">
    <property type="entry name" value="CONDENSIN COMPLEX SUBUNIT 1"/>
    <property type="match status" value="1"/>
</dbReference>
<evidence type="ECO:0000256" key="2">
    <source>
        <dbReference type="ARBA" id="ARBA00004286"/>
    </source>
</evidence>
<organism evidence="14 15">
    <name type="scientific">Rhodotorula diobovata</name>
    <dbReference type="NCBI Taxonomy" id="5288"/>
    <lineage>
        <taxon>Eukaryota</taxon>
        <taxon>Fungi</taxon>
        <taxon>Dikarya</taxon>
        <taxon>Basidiomycota</taxon>
        <taxon>Pucciniomycotina</taxon>
        <taxon>Microbotryomycetes</taxon>
        <taxon>Sporidiobolales</taxon>
        <taxon>Sporidiobolaceae</taxon>
        <taxon>Rhodotorula</taxon>
    </lineage>
</organism>
<dbReference type="PIRSF" id="PIRSF017127">
    <property type="entry name" value="Condensin_D2"/>
    <property type="match status" value="1"/>
</dbReference>
<sequence>MDWSLDDHLARLQDQQPLDLASPLNLDLLDQHDLHLALNQLVDDLTSDPAAVTEQPTFDTVASGAQHLPGPALSKLLDALTSSFSSLLDLVRHSDTNPTDHTSYRAHRQALEAHALFAMWSIHVGEKAAQAQAAHDGDAGAARGRKKPAPKAKSKKGGARDAFSWVDQVPDVLGVMVKALRTLRTERIWQTTAERDGLISNCFLRPVNLLAETEAYLKVPEIKAGIFRVMCLAAKGHGQAFNVQMTIMQNLQYTEHLAEPMAELVTVYAKEFDQDVLGEKVLGEIADRQFNAQDTKGPRSFSKFLIRLAETSPRIVLKQIVLLQKHLDSESYPMRNAILEVLGLLLRELSLTEPGALSLEPAQHTRLLTSFHHLLTERLLDLNSYVRAKALSVLREACALPPRVPSLRLELARLAARSLHDKAATVRRNALALLSRLVLSHPYGRMHGGELAREEWRARLDKLEDELKVLDLPDEAEREARRLMEDVEEDEEEEEGEGEGEGEDKENARPKAEDDDDGADSDVDGTPSKRRPVAHPKPRKSAPRRSQLDLAAADQSVVLAQVDSSTLQRLRLTRAYYADALSFIEALESAMDTVTELLASSVKSEVLEAIEFCRIAKVYRLEAAEQGVRRMLHLIWTKDDAPSAASAAAPSAQAQGGADGDDGEKEVKGIRSRLIECYSQLYFEPPDELSDKDQVAFVARNVIELTRDATLAELTSLEQLLAVMMAKGVVDDEVITKLWQVYSTSKDIPKFQRRGAIIVLGMFAQTKPEVVADHVETLLRIGLGPLGRKDLVLAKYTCIALGRVGGSVKKVKGSLNDAQVRLPMDSAVFSRLSDTIQAPSASREWFSMAEQALNTVYTLGDQPDRLCSEVLRRMAARVFGPKGEGSPVKAADEDDGEPVKMDEDGEAEAAAEEGSGDADMVDGGEDKAEGDSSADAPAPAAGPNDPPSTGNAFELSQLLFVAGHCAIKQLVHLELVERDLKRRKADDDKLKGGKKAGDDELDQVAGSVEDDIGDVIASSREKELLYGPQSLLAVFGPMAATVVAQPKAYKNSMLQTAATLALSKFMCVSAEFCAEHLMLLFKVLETSREPAVRSNIVIALGDIAVCFSTIMDENSDRLYAGLHDKDLTVKKNTLMVLTHLILNGQIKPKGQLGEMAKCLSDDDKRIKDLAHLFFEELSTKDKAIYNNLPDVISHLSTGANPVDEDTFQSSMKFIFKFKREAESIVEKLCQRFQTTNQPRQWRDIAFCLSLLPFNSDTAVKKLVEGVPFYQDKLHEETVYKRFGEILTKIRAPTNKLNRTESDLKEFEDALEAHRAKGAEDQDLQRKVQKSRARGGAGARGGAAAAAKAKAASAAAPARRGARRAAATKAAARGQSETPPSSPER</sequence>
<evidence type="ECO:0000256" key="8">
    <source>
        <dbReference type="ARBA" id="ARBA00023242"/>
    </source>
</evidence>
<feature type="compositionally biased region" description="Basic and acidic residues" evidence="11">
    <location>
        <begin position="984"/>
        <end position="998"/>
    </location>
</feature>
<evidence type="ECO:0000256" key="1">
    <source>
        <dbReference type="ARBA" id="ARBA00004123"/>
    </source>
</evidence>
<feature type="region of interest" description="Disordered" evidence="11">
    <location>
        <begin position="131"/>
        <end position="157"/>
    </location>
</feature>
<accession>A0A5C5FSY8</accession>
<feature type="domain" description="Condensin complex subunit 1 C-terminal" evidence="12">
    <location>
        <begin position="1092"/>
        <end position="1249"/>
    </location>
</feature>
<feature type="region of interest" description="Disordered" evidence="11">
    <location>
        <begin position="484"/>
        <end position="547"/>
    </location>
</feature>
<evidence type="ECO:0000256" key="9">
    <source>
        <dbReference type="ARBA" id="ARBA00023306"/>
    </source>
</evidence>
<feature type="compositionally biased region" description="Low complexity" evidence="11">
    <location>
        <begin position="1341"/>
        <end position="1373"/>
    </location>
</feature>
<feature type="domain" description="Condensin complex subunit 1 N-terminal" evidence="13">
    <location>
        <begin position="72"/>
        <end position="243"/>
    </location>
</feature>
<comment type="function">
    <text evidence="10">Regulatory subunit of the condensin complex, a complex required for conversion of interphase chromatin into mitotic-like condense chromosomes. The condensin complex probably introduces positive supercoils into relaxed DNA in the presence of type I topoisomerases and converts nicked DNA into positive knotted forms in the presence of type II topoisomerases.</text>
</comment>
<comment type="subcellular location">
    <subcellularLocation>
        <location evidence="2">Chromosome</location>
    </subcellularLocation>
    <subcellularLocation>
        <location evidence="1">Nucleus</location>
    </subcellularLocation>
</comment>
<dbReference type="InterPro" id="IPR026971">
    <property type="entry name" value="CND1/NCAPD3"/>
</dbReference>
<feature type="compositionally biased region" description="Low complexity" evidence="11">
    <location>
        <begin position="131"/>
        <end position="142"/>
    </location>
</feature>
<dbReference type="GO" id="GO:0042393">
    <property type="term" value="F:histone binding"/>
    <property type="evidence" value="ECO:0007669"/>
    <property type="project" value="TreeGrafter"/>
</dbReference>
<dbReference type="OrthoDB" id="436262at2759"/>
<dbReference type="InterPro" id="IPR016024">
    <property type="entry name" value="ARM-type_fold"/>
</dbReference>
<keyword evidence="4" id="KW-0158">Chromosome</keyword>
<evidence type="ECO:0000256" key="7">
    <source>
        <dbReference type="ARBA" id="ARBA00023067"/>
    </source>
</evidence>
<proteinExistence type="inferred from homology"/>
<feature type="compositionally biased region" description="Low complexity" evidence="11">
    <location>
        <begin position="931"/>
        <end position="943"/>
    </location>
</feature>
<dbReference type="InterPro" id="IPR011989">
    <property type="entry name" value="ARM-like"/>
</dbReference>
<feature type="compositionally biased region" description="Acidic residues" evidence="11">
    <location>
        <begin position="513"/>
        <end position="523"/>
    </location>
</feature>
<feature type="compositionally biased region" description="Basic and acidic residues" evidence="11">
    <location>
        <begin position="1315"/>
        <end position="1325"/>
    </location>
</feature>
<dbReference type="Pfam" id="PF12717">
    <property type="entry name" value="Cnd1"/>
    <property type="match status" value="1"/>
</dbReference>
<evidence type="ECO:0000256" key="10">
    <source>
        <dbReference type="PIRNR" id="PIRNR017127"/>
    </source>
</evidence>
<comment type="caution">
    <text evidence="14">The sequence shown here is derived from an EMBL/GenBank/DDBJ whole genome shotgun (WGS) entry which is preliminary data.</text>
</comment>
<evidence type="ECO:0000256" key="11">
    <source>
        <dbReference type="SAM" id="MobiDB-lite"/>
    </source>
</evidence>
<keyword evidence="5 10" id="KW-0132">Cell division</keyword>
<feature type="region of interest" description="Disordered" evidence="11">
    <location>
        <begin position="882"/>
        <end position="949"/>
    </location>
</feature>
<dbReference type="GO" id="GO:0000779">
    <property type="term" value="C:condensed chromosome, centromeric region"/>
    <property type="evidence" value="ECO:0007669"/>
    <property type="project" value="TreeGrafter"/>
</dbReference>
<keyword evidence="6 10" id="KW-0498">Mitosis</keyword>
<evidence type="ECO:0000313" key="15">
    <source>
        <dbReference type="Proteomes" id="UP000311382"/>
    </source>
</evidence>
<dbReference type="PANTHER" id="PTHR14222">
    <property type="entry name" value="CONDENSIN"/>
    <property type="match status" value="1"/>
</dbReference>
<evidence type="ECO:0000259" key="13">
    <source>
        <dbReference type="Pfam" id="PF12922"/>
    </source>
</evidence>
<dbReference type="Gene3D" id="1.25.10.10">
    <property type="entry name" value="Leucine-rich Repeat Variant"/>
    <property type="match status" value="2"/>
</dbReference>
<evidence type="ECO:0000256" key="3">
    <source>
        <dbReference type="ARBA" id="ARBA00009606"/>
    </source>
</evidence>